<dbReference type="CDD" id="cd02440">
    <property type="entry name" value="AdoMet_MTases"/>
    <property type="match status" value="1"/>
</dbReference>
<keyword evidence="1 5" id="KW-0489">Methyltransferase</keyword>
<dbReference type="EMBL" id="CP015118">
    <property type="protein sequence ID" value="ARN20215.1"/>
    <property type="molecule type" value="Genomic_DNA"/>
</dbReference>
<sequence length="295" mass="32485">MTLIDFITAQSARLKEAGVSFGHGTTNAFDEAAWLVTWALGMPLDALETQAQRNITPEEFTKADDIIARRIDSRLPAAYMTKQAWLQNVPFYVDQRTIIPRSFIAELLADGEGDGTLDAWLSDKTHAVLDLCTGNGSLAVIAAMAYPEITVDATDISDEALAVARINVDQHKLGKRITLFKGDLFEKVRGPYDLIVCNPPYVNADSMAHLPDEYRKEPALALAGGDDGMDLVRRILKDAPAYMTRDAVLVLEIGNEREHFEAAFPRLEVAWLEASAGADQVLLVTRESLLRAARK</sequence>
<dbReference type="PROSITE" id="PS00092">
    <property type="entry name" value="N6_MTASE"/>
    <property type="match status" value="1"/>
</dbReference>
<dbReference type="PIRSF" id="PIRSF037167">
    <property type="entry name" value="Mtase_YfcB_prd"/>
    <property type="match status" value="1"/>
</dbReference>
<dbReference type="PANTHER" id="PTHR47806">
    <property type="entry name" value="50S RIBOSOMAL PROTEIN L3 GLUTAMINE METHYLTRANSFERASE"/>
    <property type="match status" value="1"/>
</dbReference>
<evidence type="ECO:0000313" key="6">
    <source>
        <dbReference type="Proteomes" id="UP000193427"/>
    </source>
</evidence>
<dbReference type="OrthoDB" id="9800643at2"/>
<dbReference type="Pfam" id="PF05175">
    <property type="entry name" value="MTS"/>
    <property type="match status" value="1"/>
</dbReference>
<dbReference type="SUPFAM" id="SSF53335">
    <property type="entry name" value="S-adenosyl-L-methionine-dependent methyltransferases"/>
    <property type="match status" value="1"/>
</dbReference>
<dbReference type="PANTHER" id="PTHR47806:SF1">
    <property type="entry name" value="RIBOSOMAL PROTEIN UL3 GLUTAMINE METHYLTRANSFERASE"/>
    <property type="match status" value="1"/>
</dbReference>
<keyword evidence="5" id="KW-0689">Ribosomal protein</keyword>
<dbReference type="AlphaFoldDB" id="A0A1W6L7E4"/>
<dbReference type="InterPro" id="IPR002052">
    <property type="entry name" value="DNA_methylase_N6_adenine_CS"/>
</dbReference>
<dbReference type="NCBIfam" id="TIGR00536">
    <property type="entry name" value="hemK_fam"/>
    <property type="match status" value="1"/>
</dbReference>
<evidence type="ECO:0000256" key="1">
    <source>
        <dbReference type="ARBA" id="ARBA00022603"/>
    </source>
</evidence>
<dbReference type="Gene3D" id="1.10.8.10">
    <property type="entry name" value="DNA helicase RuvA subunit, C-terminal domain"/>
    <property type="match status" value="1"/>
</dbReference>
<name>A0A1W6L7E4_9BURK</name>
<evidence type="ECO:0000313" key="5">
    <source>
        <dbReference type="EMBL" id="ARN20215.1"/>
    </source>
</evidence>
<dbReference type="STRING" id="946333.A4W93_10045"/>
<dbReference type="InterPro" id="IPR007848">
    <property type="entry name" value="Small_mtfrase_dom"/>
</dbReference>
<dbReference type="Gene3D" id="3.40.50.150">
    <property type="entry name" value="Vaccinia Virus protein VP39"/>
    <property type="match status" value="1"/>
</dbReference>
<gene>
    <name evidence="5" type="ORF">A4W93_10045</name>
</gene>
<keyword evidence="2 5" id="KW-0808">Transferase</keyword>
<dbReference type="GO" id="GO:0005840">
    <property type="term" value="C:ribosome"/>
    <property type="evidence" value="ECO:0007669"/>
    <property type="project" value="UniProtKB-KW"/>
</dbReference>
<reference evidence="5 6" key="1">
    <citation type="submission" date="2016-04" db="EMBL/GenBank/DDBJ databases">
        <title>Complete genome sequence of natural rubber-degrading, novel Gram-negative bacterium, Rhizobacter gummiphilus strain NS21.</title>
        <authorList>
            <person name="Tabata M."/>
            <person name="Kasai D."/>
            <person name="Fukuda M."/>
        </authorList>
    </citation>
    <scope>NUCLEOTIDE SEQUENCE [LARGE SCALE GENOMIC DNA]</scope>
    <source>
        <strain evidence="5 6">NS21</strain>
    </source>
</reference>
<organism evidence="5 6">
    <name type="scientific">Piscinibacter gummiphilus</name>
    <dbReference type="NCBI Taxonomy" id="946333"/>
    <lineage>
        <taxon>Bacteria</taxon>
        <taxon>Pseudomonadati</taxon>
        <taxon>Pseudomonadota</taxon>
        <taxon>Betaproteobacteria</taxon>
        <taxon>Burkholderiales</taxon>
        <taxon>Sphaerotilaceae</taxon>
        <taxon>Piscinibacter</taxon>
    </lineage>
</organism>
<keyword evidence="6" id="KW-1185">Reference proteome</keyword>
<dbReference type="Proteomes" id="UP000193427">
    <property type="component" value="Chromosome"/>
</dbReference>
<dbReference type="KEGG" id="rgu:A4W93_10045"/>
<dbReference type="InterPro" id="IPR017127">
    <property type="entry name" value="Ribosome_uL3_MTase"/>
</dbReference>
<keyword evidence="5" id="KW-0687">Ribonucleoprotein</keyword>
<proteinExistence type="predicted"/>
<dbReference type="GO" id="GO:0003676">
    <property type="term" value="F:nucleic acid binding"/>
    <property type="evidence" value="ECO:0007669"/>
    <property type="project" value="InterPro"/>
</dbReference>
<protein>
    <submittedName>
        <fullName evidence="5">Ribosomal protein L3 N(5)-glutamine methyltransferase</fullName>
    </submittedName>
</protein>
<accession>A0A1W6L7E4</accession>
<evidence type="ECO:0000256" key="3">
    <source>
        <dbReference type="ARBA" id="ARBA00022691"/>
    </source>
</evidence>
<dbReference type="NCBIfam" id="TIGR03533">
    <property type="entry name" value="L3_gln_methyl"/>
    <property type="match status" value="1"/>
</dbReference>
<evidence type="ECO:0000256" key="2">
    <source>
        <dbReference type="ARBA" id="ARBA00022679"/>
    </source>
</evidence>
<dbReference type="InterPro" id="IPR004556">
    <property type="entry name" value="HemK-like"/>
</dbReference>
<dbReference type="InterPro" id="IPR029063">
    <property type="entry name" value="SAM-dependent_MTases_sf"/>
</dbReference>
<dbReference type="GO" id="GO:0005829">
    <property type="term" value="C:cytosol"/>
    <property type="evidence" value="ECO:0007669"/>
    <property type="project" value="TreeGrafter"/>
</dbReference>
<keyword evidence="3" id="KW-0949">S-adenosyl-L-methionine</keyword>
<dbReference type="RefSeq" id="WP_085750485.1">
    <property type="nucleotide sequence ID" value="NZ_BSPR01000014.1"/>
</dbReference>
<dbReference type="GO" id="GO:0036009">
    <property type="term" value="F:protein-glutamine N-methyltransferase activity"/>
    <property type="evidence" value="ECO:0007669"/>
    <property type="project" value="InterPro"/>
</dbReference>
<dbReference type="GO" id="GO:0032259">
    <property type="term" value="P:methylation"/>
    <property type="evidence" value="ECO:0007669"/>
    <property type="project" value="UniProtKB-KW"/>
</dbReference>
<feature type="domain" description="Methyltransferase small" evidence="4">
    <location>
        <begin position="124"/>
        <end position="205"/>
    </location>
</feature>
<evidence type="ECO:0000259" key="4">
    <source>
        <dbReference type="Pfam" id="PF05175"/>
    </source>
</evidence>